<dbReference type="Proteomes" id="UP000440578">
    <property type="component" value="Unassembled WGS sequence"/>
</dbReference>
<dbReference type="Pfam" id="PF10571">
    <property type="entry name" value="UPF0547"/>
    <property type="match status" value="1"/>
</dbReference>
<gene>
    <name evidence="5" type="ORF">FJT64_007257</name>
</gene>
<organism evidence="5 6">
    <name type="scientific">Amphibalanus amphitrite</name>
    <name type="common">Striped barnacle</name>
    <name type="synonym">Balanus amphitrite</name>
    <dbReference type="NCBI Taxonomy" id="1232801"/>
    <lineage>
        <taxon>Eukaryota</taxon>
        <taxon>Metazoa</taxon>
        <taxon>Ecdysozoa</taxon>
        <taxon>Arthropoda</taxon>
        <taxon>Crustacea</taxon>
        <taxon>Multicrustacea</taxon>
        <taxon>Cirripedia</taxon>
        <taxon>Thoracica</taxon>
        <taxon>Thoracicalcarea</taxon>
        <taxon>Balanomorpha</taxon>
        <taxon>Balanoidea</taxon>
        <taxon>Balanidae</taxon>
        <taxon>Amphibalaninae</taxon>
        <taxon>Amphibalanus</taxon>
    </lineage>
</organism>
<feature type="domain" description="UPF0547" evidence="4">
    <location>
        <begin position="32"/>
        <end position="55"/>
    </location>
</feature>
<dbReference type="InterPro" id="IPR018886">
    <property type="entry name" value="UPF0547"/>
</dbReference>
<keyword evidence="2" id="KW-0175">Coiled coil</keyword>
<feature type="compositionally biased region" description="Basic and acidic residues" evidence="3">
    <location>
        <begin position="120"/>
        <end position="143"/>
    </location>
</feature>
<accession>A0A6A4VKV1</accession>
<comment type="similarity">
    <text evidence="1">Belongs to the UPF0547 family.</text>
</comment>
<feature type="region of interest" description="Disordered" evidence="3">
    <location>
        <begin position="53"/>
        <end position="156"/>
    </location>
</feature>
<keyword evidence="6" id="KW-1185">Reference proteome</keyword>
<dbReference type="PANTHER" id="PTHR31101">
    <property type="entry name" value="UPF0547 PROTEIN C16ORF87"/>
    <property type="match status" value="1"/>
</dbReference>
<dbReference type="OrthoDB" id="5981040at2759"/>
<proteinExistence type="inferred from homology"/>
<evidence type="ECO:0000256" key="1">
    <source>
        <dbReference type="ARBA" id="ARBA00008336"/>
    </source>
</evidence>
<evidence type="ECO:0000259" key="4">
    <source>
        <dbReference type="Pfam" id="PF10571"/>
    </source>
</evidence>
<dbReference type="EMBL" id="VIIS01001636">
    <property type="protein sequence ID" value="KAF0295126.1"/>
    <property type="molecule type" value="Genomic_DNA"/>
</dbReference>
<evidence type="ECO:0000256" key="2">
    <source>
        <dbReference type="ARBA" id="ARBA00023054"/>
    </source>
</evidence>
<dbReference type="AlphaFoldDB" id="A0A6A4VKV1"/>
<comment type="caution">
    <text evidence="5">The sequence shown here is derived from an EMBL/GenBank/DDBJ whole genome shotgun (WGS) entry which is preliminary data.</text>
</comment>
<dbReference type="InterPro" id="IPR040246">
    <property type="entry name" value="C16orf87-like"/>
</dbReference>
<reference evidence="5 6" key="1">
    <citation type="submission" date="2019-07" db="EMBL/GenBank/DDBJ databases">
        <title>Draft genome assembly of a fouling barnacle, Amphibalanus amphitrite (Darwin, 1854): The first reference genome for Thecostraca.</title>
        <authorList>
            <person name="Kim W."/>
        </authorList>
    </citation>
    <scope>NUCLEOTIDE SEQUENCE [LARGE SCALE GENOMIC DNA]</scope>
    <source>
        <strain evidence="5">SNU_AA5</strain>
        <tissue evidence="5">Soma without cirri and trophi</tissue>
    </source>
</reference>
<evidence type="ECO:0000256" key="3">
    <source>
        <dbReference type="SAM" id="MobiDB-lite"/>
    </source>
</evidence>
<protein>
    <submittedName>
        <fullName evidence="5">UPF0547 protein C16orf87</fullName>
    </submittedName>
</protein>
<sequence length="192" mass="21536">MLWFQDQFECVLNLNKSCEFNLSAMPKKSVTKECPGCERQLPVACKTCPCGHSFRKSSDSTVSSAAPVGSPGRAPGAAKEGESPARRRTERVKREKPKFYDASQYERAPRKRKPKPVEPYTKKVRIDERRSLKEKVKEEREEVNGGGGAGAGDEQEMVYEDIMADATREETAKYAIVLSEINRKLCVVNPTF</sequence>
<name>A0A6A4VKV1_AMPAM</name>
<evidence type="ECO:0000313" key="6">
    <source>
        <dbReference type="Proteomes" id="UP000440578"/>
    </source>
</evidence>
<evidence type="ECO:0000313" key="5">
    <source>
        <dbReference type="EMBL" id="KAF0295126.1"/>
    </source>
</evidence>